<dbReference type="EMBL" id="AP018933">
    <property type="protein sequence ID" value="BBG29916.1"/>
    <property type="molecule type" value="Genomic_DNA"/>
</dbReference>
<reference evidence="1 2" key="1">
    <citation type="submission" date="2018-09" db="EMBL/GenBank/DDBJ databases">
        <title>Zymobacter palmae IAM14233 (=T109) whole genome analysis.</title>
        <authorList>
            <person name="Yanase H."/>
        </authorList>
    </citation>
    <scope>NUCLEOTIDE SEQUENCE [LARGE SCALE GENOMIC DNA]</scope>
    <source>
        <strain evidence="1 2">IAM14233</strain>
    </source>
</reference>
<keyword evidence="2" id="KW-1185">Reference proteome</keyword>
<evidence type="ECO:0000313" key="1">
    <source>
        <dbReference type="EMBL" id="BBG29916.1"/>
    </source>
</evidence>
<name>A0A348HE64_9GAMM</name>
<dbReference type="Proteomes" id="UP000267342">
    <property type="component" value="Chromosome"/>
</dbReference>
<dbReference type="AlphaFoldDB" id="A0A348HE64"/>
<protein>
    <submittedName>
        <fullName evidence="1">Uncharacterized protein</fullName>
    </submittedName>
</protein>
<gene>
    <name evidence="1" type="ORF">ZBT109_1155</name>
</gene>
<proteinExistence type="predicted"/>
<sequence length="30" mass="3168">MMSNDDLALKTLGACRQGSHESFIVGIVSS</sequence>
<accession>A0A348HE64</accession>
<dbReference type="KEGG" id="zpl:ZBT109_1155"/>
<evidence type="ECO:0000313" key="2">
    <source>
        <dbReference type="Proteomes" id="UP000267342"/>
    </source>
</evidence>
<organism evidence="1 2">
    <name type="scientific">Zymobacter palmae</name>
    <dbReference type="NCBI Taxonomy" id="33074"/>
    <lineage>
        <taxon>Bacteria</taxon>
        <taxon>Pseudomonadati</taxon>
        <taxon>Pseudomonadota</taxon>
        <taxon>Gammaproteobacteria</taxon>
        <taxon>Oceanospirillales</taxon>
        <taxon>Halomonadaceae</taxon>
        <taxon>Zymobacter group</taxon>
        <taxon>Zymobacter</taxon>
    </lineage>
</organism>